<dbReference type="Proteomes" id="UP000799750">
    <property type="component" value="Unassembled WGS sequence"/>
</dbReference>
<dbReference type="OrthoDB" id="3357002at2759"/>
<evidence type="ECO:0000313" key="3">
    <source>
        <dbReference type="EMBL" id="KAF2497027.1"/>
    </source>
</evidence>
<evidence type="ECO:0008006" key="5">
    <source>
        <dbReference type="Google" id="ProtNLM"/>
    </source>
</evidence>
<feature type="transmembrane region" description="Helical" evidence="2">
    <location>
        <begin position="94"/>
        <end position="114"/>
    </location>
</feature>
<organism evidence="3 4">
    <name type="scientific">Lophium mytilinum</name>
    <dbReference type="NCBI Taxonomy" id="390894"/>
    <lineage>
        <taxon>Eukaryota</taxon>
        <taxon>Fungi</taxon>
        <taxon>Dikarya</taxon>
        <taxon>Ascomycota</taxon>
        <taxon>Pezizomycotina</taxon>
        <taxon>Dothideomycetes</taxon>
        <taxon>Pleosporomycetidae</taxon>
        <taxon>Mytilinidiales</taxon>
        <taxon>Mytilinidiaceae</taxon>
        <taxon>Lophium</taxon>
    </lineage>
</organism>
<evidence type="ECO:0000256" key="1">
    <source>
        <dbReference type="SAM" id="MobiDB-lite"/>
    </source>
</evidence>
<feature type="transmembrane region" description="Helical" evidence="2">
    <location>
        <begin position="134"/>
        <end position="154"/>
    </location>
</feature>
<evidence type="ECO:0000256" key="2">
    <source>
        <dbReference type="SAM" id="Phobius"/>
    </source>
</evidence>
<gene>
    <name evidence="3" type="ORF">BU16DRAFT_560335</name>
</gene>
<keyword evidence="2" id="KW-0812">Transmembrane</keyword>
<dbReference type="Pfam" id="PF11309">
    <property type="entry name" value="DUF3112"/>
    <property type="match status" value="1"/>
</dbReference>
<keyword evidence="2" id="KW-0472">Membrane</keyword>
<proteinExistence type="predicted"/>
<sequence>MPPSQASSGPPWLPMVWALGGKAEKNIDVPITAVLLVFYVCGAATHMTIFQLNRRRGHKFLFSAVLFGFCMARTVTCILRIASVCLPHNIRLAIAASIFVAAGVLLIFVINLVFAQRLLRAAHPHFGWHRTFSLALKALYVLIVLTLAIVITGTVESFYTLRPRTRKIDRSLQLYGATFLAIISFLPIPMVIFGLLVPRKTRVEKFGQGRFRTKVIVLLAAAFSVTLGAWYRCGTSWKTPVPRTEPLPGYFSRACFYVFNFVVEIIVVYLYAILRIDLRFHIPDGAKGPGSYAAGQTQNGEEEKPQRQLSRVYTEEETFDDVEDEDVPRSGDAEKKSASTPKQPPIDEEKAIGGDNKQTI</sequence>
<dbReference type="PANTHER" id="PTHR35184">
    <property type="entry name" value="YALI0C10208P"/>
    <property type="match status" value="1"/>
</dbReference>
<keyword evidence="4" id="KW-1185">Reference proteome</keyword>
<feature type="compositionally biased region" description="Basic and acidic residues" evidence="1">
    <location>
        <begin position="327"/>
        <end position="337"/>
    </location>
</feature>
<keyword evidence="2" id="KW-1133">Transmembrane helix</keyword>
<feature type="region of interest" description="Disordered" evidence="1">
    <location>
        <begin position="289"/>
        <end position="360"/>
    </location>
</feature>
<dbReference type="AlphaFoldDB" id="A0A6A6R0S8"/>
<dbReference type="InterPro" id="IPR021460">
    <property type="entry name" value="DUF3112"/>
</dbReference>
<feature type="transmembrane region" description="Helical" evidence="2">
    <location>
        <begin position="215"/>
        <end position="231"/>
    </location>
</feature>
<name>A0A6A6R0S8_9PEZI</name>
<feature type="transmembrane region" description="Helical" evidence="2">
    <location>
        <begin position="61"/>
        <end position="82"/>
    </location>
</feature>
<feature type="transmembrane region" description="Helical" evidence="2">
    <location>
        <begin position="251"/>
        <end position="274"/>
    </location>
</feature>
<evidence type="ECO:0000313" key="4">
    <source>
        <dbReference type="Proteomes" id="UP000799750"/>
    </source>
</evidence>
<reference evidence="3" key="1">
    <citation type="journal article" date="2020" name="Stud. Mycol.">
        <title>101 Dothideomycetes genomes: a test case for predicting lifestyles and emergence of pathogens.</title>
        <authorList>
            <person name="Haridas S."/>
            <person name="Albert R."/>
            <person name="Binder M."/>
            <person name="Bloem J."/>
            <person name="Labutti K."/>
            <person name="Salamov A."/>
            <person name="Andreopoulos B."/>
            <person name="Baker S."/>
            <person name="Barry K."/>
            <person name="Bills G."/>
            <person name="Bluhm B."/>
            <person name="Cannon C."/>
            <person name="Castanera R."/>
            <person name="Culley D."/>
            <person name="Daum C."/>
            <person name="Ezra D."/>
            <person name="Gonzalez J."/>
            <person name="Henrissat B."/>
            <person name="Kuo A."/>
            <person name="Liang C."/>
            <person name="Lipzen A."/>
            <person name="Lutzoni F."/>
            <person name="Magnuson J."/>
            <person name="Mondo S."/>
            <person name="Nolan M."/>
            <person name="Ohm R."/>
            <person name="Pangilinan J."/>
            <person name="Park H.-J."/>
            <person name="Ramirez L."/>
            <person name="Alfaro M."/>
            <person name="Sun H."/>
            <person name="Tritt A."/>
            <person name="Yoshinaga Y."/>
            <person name="Zwiers L.-H."/>
            <person name="Turgeon B."/>
            <person name="Goodwin S."/>
            <person name="Spatafora J."/>
            <person name="Crous P."/>
            <person name="Grigoriev I."/>
        </authorList>
    </citation>
    <scope>NUCLEOTIDE SEQUENCE</scope>
    <source>
        <strain evidence="3">CBS 269.34</strain>
    </source>
</reference>
<feature type="compositionally biased region" description="Acidic residues" evidence="1">
    <location>
        <begin position="315"/>
        <end position="326"/>
    </location>
</feature>
<feature type="transmembrane region" description="Helical" evidence="2">
    <location>
        <begin position="29"/>
        <end position="49"/>
    </location>
</feature>
<dbReference type="PANTHER" id="PTHR35184:SF1">
    <property type="entry name" value="INTEGRAL MEMBRANE PROTEIN"/>
    <property type="match status" value="1"/>
</dbReference>
<feature type="transmembrane region" description="Helical" evidence="2">
    <location>
        <begin position="174"/>
        <end position="195"/>
    </location>
</feature>
<accession>A0A6A6R0S8</accession>
<protein>
    <recommendedName>
        <fullName evidence="5">Family c-likeg-protein-coupled receptor protein</fullName>
    </recommendedName>
</protein>
<dbReference type="EMBL" id="MU004187">
    <property type="protein sequence ID" value="KAF2497027.1"/>
    <property type="molecule type" value="Genomic_DNA"/>
</dbReference>